<evidence type="ECO:0000256" key="2">
    <source>
        <dbReference type="SAM" id="MobiDB-lite"/>
    </source>
</evidence>
<keyword evidence="1" id="KW-0175">Coiled coil</keyword>
<feature type="region of interest" description="Disordered" evidence="2">
    <location>
        <begin position="869"/>
        <end position="903"/>
    </location>
</feature>
<feature type="region of interest" description="Disordered" evidence="2">
    <location>
        <begin position="1374"/>
        <end position="1407"/>
    </location>
</feature>
<feature type="region of interest" description="Disordered" evidence="2">
    <location>
        <begin position="3118"/>
        <end position="3169"/>
    </location>
</feature>
<feature type="compositionally biased region" description="Basic and acidic residues" evidence="2">
    <location>
        <begin position="2498"/>
        <end position="2535"/>
    </location>
</feature>
<feature type="compositionally biased region" description="Basic and acidic residues" evidence="2">
    <location>
        <begin position="2310"/>
        <end position="2320"/>
    </location>
</feature>
<feature type="compositionally biased region" description="Basic and acidic residues" evidence="2">
    <location>
        <begin position="2285"/>
        <end position="2299"/>
    </location>
</feature>
<dbReference type="PANTHER" id="PTHR47236">
    <property type="entry name" value="GENE, 32742-RELATED-RELATED"/>
    <property type="match status" value="1"/>
</dbReference>
<feature type="compositionally biased region" description="Polar residues" evidence="2">
    <location>
        <begin position="2357"/>
        <end position="2366"/>
    </location>
</feature>
<feature type="region of interest" description="Disordered" evidence="2">
    <location>
        <begin position="1028"/>
        <end position="1059"/>
    </location>
</feature>
<sequence length="3199" mass="360739">MHSKGTVAVTNDTAEGEAMSGALLGTEPTTVEKKQFYLGKQEQVKGPMMEYHPDLERWDEEDLDLRELVDRLQFHHEAVTKSFEDQKGGAKQLMQRLQAEVVELKRLFVNALVASDLMSLEASTKNPAAALGVEVSEAPETLPISEISGRPRSRSVAGREKFLLENLERDLQDRDRFEQKKTAMLDSVSAGLHEIEGWGAQLAELTGAIVQEMASEVDDRAPEHTSSREESCLEHARLVLDELKALLGSDPMTQTSSSLIHLAEAEKGRREVGNFVLEASQRYFTDHPTIDGADLQSRDPTNEIHRLLDLHDDVEKAQNKEDEALFGPLESLQKFGAALPQVLAAIDDLETSFHRELDAVREEQNPVKEHAVQAQMQSRLSKLMKEVAAGAKRVNEKVDKEAPRTVKLRHGAQQVEDTLSRALGSAKEQWITADLEQRYRSSAAASILKDLEDAPPLLSLSAEDQAAAKLRDKTLFEIKDLLIELTTLLQRNGGASVFAPQQLGIAPQSSALADPRVSAEVKHREASASEESYPQLSAAEKERQLDKLESGLRKIQPSTSTEALPTKIELATRQARAEVVREVERDQTLHRELEDANVLRAQHDEEEQSLESQFREEELAIEQEYLRELSSLQMEFGSGSGDEADGDATEPPENVFDGFYNDMEGDESLPPGMAETEDSVAETSEVLADDNADIIAQLNGVYSQAWNNRVRVLAMEETLRKEQLNERIRRKRIAQKGLDSPLSDVNLNSLMLEAVECKDDILEEIVKKQDEMDALEQQAINRSINHLRKQVEDCHGHRVDDDLNDLHALTELVTGARNSAKEDRAGAGRAIAQAESGLQKLQNEYDHDFAVMKEEIENERMRLEAKLKGALAKKRRRRGDSEEDDETFLEQTESDNSDPQEELETQLEAFTDSSIKELRDKHFQLQQDIDAQKTQGVVAMAVADAKLAYLDELSTGRVTAKMGEREENSLSRLEVTGGLLGALAVQIPERIEQQTQEEVDKLRADYVLSCAERRRELEADAAMRRAKLADKMNRRRRAKERDARDEKAQKTSTASESETIYEQERVALAEIAEGLRIATEASDVTERKTCEALAQTLASTLQKYGAEIERQICQHRQQYEERARLLQPQDEVGAKTLASALVNALDILEDEASQRAESAAQARAAIEREVKRMKDDRSESLAALTHSLKAEKQHQEQRLKLRLAQRREQQQNMLPVGSSPDKVAEMNTVLVKQEVAEKLRLEDQLEMQAQRAFDEELGKQRDREGRLEQQLRDATVAEAAAAAMKEAVVQARSEYLKTDSNDEELAALMRLWKARQPRKPSAPGRILRARQPVMTYDEESAIQRLHEEHDRAWGAVKARLEDETQLRKAQLTQRLQRKRQMLQNSTALSPTERERAEAALEREEERESVAIETSAASIAQAITLATQRAKDRASDIITGSLTSNSADLDAALEATRRQHEEAQRKLREDLETERRKQEQLLRERLRQRRTARRDGTGPMLNAEAEEAEEADMKQKLEAKLCAQEDEAWTALREREQQEIGVILAPLEAVVSQRLDDAELAERRARQELERLAGEHDRHLAELREALEAEKKRQQLALRAKLQRKRDRRGADDVSVSDEESLEMERQAMEALEASFDMDLATAEAEAQETRREKEMELLAEICASSASRTAEEEVLTLLDEARLEAERVRAEYEAALASRLQRSAAADAISREEMAKRLAERKLKRRQQREQQVLQETFGIIKPVDSTLKGREDDGSLDREIANVQAAHTRGVRSRQEQLDAETAARKAALAARLEHKRRTAVKSGESGASEAEMEKALLLEEQQELAAIERDRALREKALKAEAARERDRLAKTMREADESGTADIERQLAACKQAHDAEAAKLEEALRAERARQELVLKQRLAAKGQRRAADGGDTEAEGDNDNEAQEAQAALNEHERVARQQLADRQQQQLADVTHKLEQEAEVQRQAAFDLQAAAERELKRLEEEHARERRALQEALLADKQKREAQLREKLAKKKAARRTKGSESQQDDVEEEIALAALQEAIMGEQAVALAQERERQEAAIRLAAAELQEAAVATAKAVAASRQAQDEAARVAAEFDRHHGETQLLEAAETVQSKRKLADRLAEKKRRQQLKQQQVEKEKQADTGDAARSLEEEAERLRLEAQIEAQLVACREALEAQIEAQLVACREAHDVEAGKLRESLQAERERQESALQERIARRKEKRSLADAQASARVDVKATEEAERKQQQEEEAALAAALAAQELEAWEEIQRKQDEDLRVLQEQKNQQERERAERQQQLAQQEMNRLQEEHERELRALTTSLAQEQARQEEKLQQRIAQRRARKQRQEEEAATTSAKEQQSNADAEEAARLAAERERVGALAEAQAQAEAEAEEKERQEIAARLAQKLEEERARQRREKEELEVRLAREAEEQAAKRAEALALQLQQQALETADKMAREFDTNLRELRETHSADGAAQKARLESRIASKKARKLRELEEKRELERQRLHARQQQEAEEAARAEQEHEAAVAEAERQAAIAVVEEPAPAQSLPVAPLPPTDDETAPKVHAVRQQQPNEDDDLVSELRGRLELEAEDRRRGLEEEKRVELERLAQDELSQIAQVEARVAALLAEERAAMIQLLTSRLQALPAEMAKQRDAAEREHTIQLQRLTLLLEGRGQQQKSRVRTRMLQKRVMVEDGFNRKAKLVTAAMNQRFMQEKVGLRLKKQTTPSPTEKSHENDQEPQKQDENQSHSALSAELVKRLEEILEDRLLKIEALVTAFQIKVQEAPPAPIPPKETVPEEPNNSLIEYRLAIAEAVAVGCCYEKRTSTDKQAFLLLDSFGVLDASVVTAKLSQVTVNQLDDRLRARLGFAELLVQSVATKSEPATALAVVEHFERGNNGDANYASFSPAKQGQSEKGTLFLSRAALQELSTGQLAVVILHAMAQGHTHRSDLTEPQFISHLYKLLVRCYQGLFTHFQQKRATTTGTAELPRKSVIAEAGKTISIGDKTGSGQWQARLLEMEGFLTRMEARNVASPSMLQSQSSRLLSKQREGNAGAALGSSADLWQQEQVQILQEKLDSAEKLYLQVLRQHEQQTQSVEYWQDLLAEQRDAGYEEDTFDEEDEDGGDKSSKEEDPDADERQRQREARAQEAQGELERTSLALEETRRERDELFAQCQQLRDQLNDLRVGRATG</sequence>
<feature type="compositionally biased region" description="Acidic residues" evidence="2">
    <location>
        <begin position="1915"/>
        <end position="1927"/>
    </location>
</feature>
<feature type="compositionally biased region" description="Basic and acidic residues" evidence="2">
    <location>
        <begin position="2371"/>
        <end position="2382"/>
    </location>
</feature>
<feature type="region of interest" description="Disordered" evidence="2">
    <location>
        <begin position="2223"/>
        <end position="2252"/>
    </location>
</feature>
<feature type="coiled-coil region" evidence="1">
    <location>
        <begin position="2609"/>
        <end position="2636"/>
    </location>
</feature>
<feature type="region of interest" description="Disordered" evidence="2">
    <location>
        <begin position="2285"/>
        <end position="2400"/>
    </location>
</feature>
<feature type="region of interest" description="Disordered" evidence="2">
    <location>
        <begin position="1904"/>
        <end position="1936"/>
    </location>
</feature>
<evidence type="ECO:0000313" key="3">
    <source>
        <dbReference type="EMBL" id="KAL3666828.1"/>
    </source>
</evidence>
<feature type="compositionally biased region" description="Basic and acidic residues" evidence="2">
    <location>
        <begin position="517"/>
        <end position="527"/>
    </location>
</feature>
<reference evidence="3 4" key="1">
    <citation type="submission" date="2024-09" db="EMBL/GenBank/DDBJ databases">
        <title>Genome sequencing and assembly of Phytophthora oleae, isolate VK10A, causative agent of rot of olive drupes.</title>
        <authorList>
            <person name="Conti Taguali S."/>
            <person name="Riolo M."/>
            <person name="La Spada F."/>
            <person name="Cacciola S.O."/>
            <person name="Dionisio G."/>
        </authorList>
    </citation>
    <scope>NUCLEOTIDE SEQUENCE [LARGE SCALE GENOMIC DNA]</scope>
    <source>
        <strain evidence="3 4">VK10A</strain>
    </source>
</reference>
<evidence type="ECO:0000313" key="4">
    <source>
        <dbReference type="Proteomes" id="UP001632037"/>
    </source>
</evidence>
<dbReference type="Proteomes" id="UP001632037">
    <property type="component" value="Unassembled WGS sequence"/>
</dbReference>
<feature type="compositionally biased region" description="Basic and acidic residues" evidence="2">
    <location>
        <begin position="3132"/>
        <end position="3154"/>
    </location>
</feature>
<dbReference type="PANTHER" id="PTHR47236:SF4">
    <property type="entry name" value="GENE 9195-RELATED"/>
    <property type="match status" value="1"/>
</dbReference>
<feature type="coiled-coil region" evidence="1">
    <location>
        <begin position="1639"/>
        <end position="1698"/>
    </location>
</feature>
<feature type="compositionally biased region" description="Low complexity" evidence="2">
    <location>
        <begin position="2300"/>
        <end position="2309"/>
    </location>
</feature>
<proteinExistence type="predicted"/>
<feature type="coiled-coil region" evidence="1">
    <location>
        <begin position="1812"/>
        <end position="1894"/>
    </location>
</feature>
<feature type="region of interest" description="Disordered" evidence="2">
    <location>
        <begin position="2550"/>
        <end position="2586"/>
    </location>
</feature>
<feature type="compositionally biased region" description="Basic and acidic residues" evidence="2">
    <location>
        <begin position="2239"/>
        <end position="2252"/>
    </location>
</feature>
<feature type="region of interest" description="Disordered" evidence="2">
    <location>
        <begin position="2007"/>
        <end position="2034"/>
    </location>
</feature>
<comment type="caution">
    <text evidence="3">The sequence shown here is derived from an EMBL/GenBank/DDBJ whole genome shotgun (WGS) entry which is preliminary data.</text>
</comment>
<feature type="region of interest" description="Disordered" evidence="2">
    <location>
        <begin position="635"/>
        <end position="654"/>
    </location>
</feature>
<feature type="region of interest" description="Disordered" evidence="2">
    <location>
        <begin position="1454"/>
        <end position="1476"/>
    </location>
</feature>
<feature type="coiled-coil region" evidence="1">
    <location>
        <begin position="1149"/>
        <end position="1176"/>
    </location>
</feature>
<feature type="coiled-coil region" evidence="1">
    <location>
        <begin position="1554"/>
        <end position="1603"/>
    </location>
</feature>
<feature type="region of interest" description="Disordered" evidence="2">
    <location>
        <begin position="2472"/>
        <end position="2535"/>
    </location>
</feature>
<keyword evidence="4" id="KW-1185">Reference proteome</keyword>
<accession>A0ABD3FIT3</accession>
<gene>
    <name evidence="3" type="ORF">V7S43_008446</name>
</gene>
<protein>
    <submittedName>
        <fullName evidence="3">Uncharacterized protein</fullName>
    </submittedName>
</protein>
<feature type="compositionally biased region" description="Acidic residues" evidence="2">
    <location>
        <begin position="3119"/>
        <end position="3131"/>
    </location>
</feature>
<feature type="region of interest" description="Disordered" evidence="2">
    <location>
        <begin position="510"/>
        <end position="543"/>
    </location>
</feature>
<feature type="compositionally biased region" description="Low complexity" evidence="2">
    <location>
        <begin position="3040"/>
        <end position="3052"/>
    </location>
</feature>
<feature type="region of interest" description="Disordered" evidence="2">
    <location>
        <begin position="3040"/>
        <end position="3059"/>
    </location>
</feature>
<feature type="compositionally biased region" description="Basic and acidic residues" evidence="2">
    <location>
        <begin position="1039"/>
        <end position="1049"/>
    </location>
</feature>
<feature type="compositionally biased region" description="Basic residues" evidence="2">
    <location>
        <begin position="2015"/>
        <end position="2024"/>
    </location>
</feature>
<dbReference type="EMBL" id="JBIMZQ010000016">
    <property type="protein sequence ID" value="KAL3666828.1"/>
    <property type="molecule type" value="Genomic_DNA"/>
</dbReference>
<feature type="compositionally biased region" description="Acidic residues" evidence="2">
    <location>
        <begin position="881"/>
        <end position="903"/>
    </location>
</feature>
<evidence type="ECO:0000256" key="1">
    <source>
        <dbReference type="SAM" id="Coils"/>
    </source>
</evidence>
<feature type="region of interest" description="Disordered" evidence="2">
    <location>
        <begin position="2128"/>
        <end position="2155"/>
    </location>
</feature>
<feature type="compositionally biased region" description="Basic and acidic residues" evidence="2">
    <location>
        <begin position="1391"/>
        <end position="1407"/>
    </location>
</feature>
<organism evidence="3 4">
    <name type="scientific">Phytophthora oleae</name>
    <dbReference type="NCBI Taxonomy" id="2107226"/>
    <lineage>
        <taxon>Eukaryota</taxon>
        <taxon>Sar</taxon>
        <taxon>Stramenopiles</taxon>
        <taxon>Oomycota</taxon>
        <taxon>Peronosporomycetes</taxon>
        <taxon>Peronosporales</taxon>
        <taxon>Peronosporaceae</taxon>
        <taxon>Phytophthora</taxon>
    </lineage>
</organism>
<feature type="region of interest" description="Disordered" evidence="2">
    <location>
        <begin position="2722"/>
        <end position="2757"/>
    </location>
</feature>
<feature type="compositionally biased region" description="Polar residues" evidence="2">
    <location>
        <begin position="1050"/>
        <end position="1059"/>
    </location>
</feature>
<feature type="compositionally biased region" description="Basic and acidic residues" evidence="2">
    <location>
        <begin position="2738"/>
        <end position="2754"/>
    </location>
</feature>
<name>A0ABD3FIT3_9STRA</name>
<feature type="compositionally biased region" description="Low complexity" evidence="2">
    <location>
        <begin position="2383"/>
        <end position="2393"/>
    </location>
</feature>